<evidence type="ECO:0000313" key="5">
    <source>
        <dbReference type="EMBL" id="MFC5381078.1"/>
    </source>
</evidence>
<dbReference type="InterPro" id="IPR050166">
    <property type="entry name" value="ABC_transporter_ATP-bind"/>
</dbReference>
<feature type="domain" description="ABC transporter" evidence="4">
    <location>
        <begin position="10"/>
        <end position="239"/>
    </location>
</feature>
<comment type="caution">
    <text evidence="5">The sequence shown here is derived from an EMBL/GenBank/DDBJ whole genome shotgun (WGS) entry which is preliminary data.</text>
</comment>
<dbReference type="SUPFAM" id="SSF52540">
    <property type="entry name" value="P-loop containing nucleoside triphosphate hydrolases"/>
    <property type="match status" value="1"/>
</dbReference>
<reference evidence="6" key="1">
    <citation type="journal article" date="2019" name="Int. J. Syst. Evol. Microbiol.">
        <title>The Global Catalogue of Microorganisms (GCM) 10K type strain sequencing project: providing services to taxonomists for standard genome sequencing and annotation.</title>
        <authorList>
            <consortium name="The Broad Institute Genomics Platform"/>
            <consortium name="The Broad Institute Genome Sequencing Center for Infectious Disease"/>
            <person name="Wu L."/>
            <person name="Ma J."/>
        </authorList>
    </citation>
    <scope>NUCLEOTIDE SEQUENCE [LARGE SCALE GENOMIC DNA]</scope>
    <source>
        <strain evidence="6">CCUG 43114</strain>
    </source>
</reference>
<dbReference type="EMBL" id="JBHSLD010000007">
    <property type="protein sequence ID" value="MFC5381078.1"/>
    <property type="molecule type" value="Genomic_DNA"/>
</dbReference>
<evidence type="ECO:0000256" key="3">
    <source>
        <dbReference type="ARBA" id="ARBA00022840"/>
    </source>
</evidence>
<evidence type="ECO:0000313" key="6">
    <source>
        <dbReference type="Proteomes" id="UP001596122"/>
    </source>
</evidence>
<proteinExistence type="predicted"/>
<dbReference type="RefSeq" id="WP_340271686.1">
    <property type="nucleotide sequence ID" value="NZ_JBBEOG010000014.1"/>
</dbReference>
<dbReference type="GO" id="GO:0005524">
    <property type="term" value="F:ATP binding"/>
    <property type="evidence" value="ECO:0007669"/>
    <property type="project" value="UniProtKB-KW"/>
</dbReference>
<protein>
    <submittedName>
        <fullName evidence="5">ABC transporter ATP-binding protein</fullName>
    </submittedName>
</protein>
<evidence type="ECO:0000259" key="4">
    <source>
        <dbReference type="PROSITE" id="PS50893"/>
    </source>
</evidence>
<dbReference type="InterPro" id="IPR027417">
    <property type="entry name" value="P-loop_NTPase"/>
</dbReference>
<evidence type="ECO:0000256" key="2">
    <source>
        <dbReference type="ARBA" id="ARBA00022741"/>
    </source>
</evidence>
<dbReference type="PROSITE" id="PS00211">
    <property type="entry name" value="ABC_TRANSPORTER_1"/>
    <property type="match status" value="1"/>
</dbReference>
<dbReference type="Gene3D" id="3.40.50.300">
    <property type="entry name" value="P-loop containing nucleotide triphosphate hydrolases"/>
    <property type="match status" value="1"/>
</dbReference>
<dbReference type="InterPro" id="IPR003593">
    <property type="entry name" value="AAA+_ATPase"/>
</dbReference>
<dbReference type="InterPro" id="IPR017871">
    <property type="entry name" value="ABC_transporter-like_CS"/>
</dbReference>
<dbReference type="Pfam" id="PF00005">
    <property type="entry name" value="ABC_tran"/>
    <property type="match status" value="1"/>
</dbReference>
<dbReference type="PROSITE" id="PS50893">
    <property type="entry name" value="ABC_TRANSPORTER_2"/>
    <property type="match status" value="1"/>
</dbReference>
<dbReference type="PANTHER" id="PTHR42788">
    <property type="entry name" value="TAURINE IMPORT ATP-BINDING PROTEIN-RELATED"/>
    <property type="match status" value="1"/>
</dbReference>
<dbReference type="Proteomes" id="UP001596122">
    <property type="component" value="Unassembled WGS sequence"/>
</dbReference>
<keyword evidence="6" id="KW-1185">Reference proteome</keyword>
<sequence>MTGDRPGAVVEVQRLSVAYDDLLVVDDVSFSAAPGEVLAVLGPSGCGKTTLLRTLAGLVTRENASVRGEVRVDGERVTGPSASRGIVAQRADLFGWLGVRDNIAWGPRAAGRRDALEVADRLVAETGLQGFARTLPAHLSGGMRQRAALAQVLANEPPVLLLDEPFAALDAQTRLRLQEWLRELLRRRRPTVVLVTHDVDEALLLGDRLVLLTSRPTTVAETLPVELGDMRGRSTMTDPTFVALKQRVLQQVMDA</sequence>
<organism evidence="5 6">
    <name type="scientific">Aquipuribacter nitratireducens</name>
    <dbReference type="NCBI Taxonomy" id="650104"/>
    <lineage>
        <taxon>Bacteria</taxon>
        <taxon>Bacillati</taxon>
        <taxon>Actinomycetota</taxon>
        <taxon>Actinomycetes</taxon>
        <taxon>Micrococcales</taxon>
        <taxon>Intrasporangiaceae</taxon>
        <taxon>Aquipuribacter</taxon>
    </lineage>
</organism>
<gene>
    <name evidence="5" type="ORF">ACFPJ6_09760</name>
</gene>
<dbReference type="InterPro" id="IPR003439">
    <property type="entry name" value="ABC_transporter-like_ATP-bd"/>
</dbReference>
<dbReference type="PANTHER" id="PTHR42788:SF13">
    <property type="entry name" value="ALIPHATIC SULFONATES IMPORT ATP-BINDING PROTEIN SSUB"/>
    <property type="match status" value="1"/>
</dbReference>
<evidence type="ECO:0000256" key="1">
    <source>
        <dbReference type="ARBA" id="ARBA00022448"/>
    </source>
</evidence>
<keyword evidence="2" id="KW-0547">Nucleotide-binding</keyword>
<keyword evidence="1" id="KW-0813">Transport</keyword>
<name>A0ABW0GNE7_9MICO</name>
<dbReference type="SMART" id="SM00382">
    <property type="entry name" value="AAA"/>
    <property type="match status" value="1"/>
</dbReference>
<keyword evidence="3 5" id="KW-0067">ATP-binding</keyword>
<accession>A0ABW0GNE7</accession>